<dbReference type="EMBL" id="CACRXK020006602">
    <property type="protein sequence ID" value="CAB4009878.1"/>
    <property type="molecule type" value="Genomic_DNA"/>
</dbReference>
<keyword evidence="5 12" id="KW-0489">Methyltransferase</keyword>
<dbReference type="EC" id="2.1.1.-" evidence="12"/>
<evidence type="ECO:0000256" key="3">
    <source>
        <dbReference type="ARBA" id="ARBA00009725"/>
    </source>
</evidence>
<evidence type="ECO:0000256" key="8">
    <source>
        <dbReference type="ARBA" id="ARBA00023242"/>
    </source>
</evidence>
<evidence type="ECO:0000256" key="2">
    <source>
        <dbReference type="ARBA" id="ARBA00004496"/>
    </source>
</evidence>
<name>A0A6S7JCH4_PARCT</name>
<dbReference type="InterPro" id="IPR029063">
    <property type="entry name" value="SAM-dependent_MTases_sf"/>
</dbReference>
<evidence type="ECO:0000256" key="5">
    <source>
        <dbReference type="ARBA" id="ARBA00022603"/>
    </source>
</evidence>
<comment type="caution">
    <text evidence="14">The sequence shown here is derived from an EMBL/GenBank/DDBJ whole genome shotgun (WGS) entry which is preliminary data.</text>
</comment>
<dbReference type="InterPro" id="IPR013217">
    <property type="entry name" value="Methyltransf_12"/>
</dbReference>
<dbReference type="SUPFAM" id="SSF53335">
    <property type="entry name" value="S-adenosyl-L-methionine-dependent methyltransferases"/>
    <property type="match status" value="1"/>
</dbReference>
<dbReference type="GO" id="GO:0005737">
    <property type="term" value="C:cytoplasm"/>
    <property type="evidence" value="ECO:0007669"/>
    <property type="project" value="UniProtKB-SubCell"/>
</dbReference>
<evidence type="ECO:0000256" key="9">
    <source>
        <dbReference type="ARBA" id="ARBA00050646"/>
    </source>
</evidence>
<dbReference type="AlphaFoldDB" id="A0A6S7JCH4"/>
<comment type="catalytic activity">
    <reaction evidence="9">
        <text>cytidine(32) in tRNA(Ser) + S-adenosyl-L-methionine = N(3)-methylcytidine(32) in tRNA(Ser) + S-adenosyl-L-homocysteine + H(+)</text>
        <dbReference type="Rhea" id="RHEA:50956"/>
        <dbReference type="Rhea" id="RHEA-COMP:12849"/>
        <dbReference type="Rhea" id="RHEA-COMP:12851"/>
        <dbReference type="ChEBI" id="CHEBI:15378"/>
        <dbReference type="ChEBI" id="CHEBI:57856"/>
        <dbReference type="ChEBI" id="CHEBI:59789"/>
        <dbReference type="ChEBI" id="CHEBI:74894"/>
        <dbReference type="ChEBI" id="CHEBI:82748"/>
    </reaction>
    <physiologicalReaction direction="left-to-right" evidence="9">
        <dbReference type="Rhea" id="RHEA:50957"/>
    </physiologicalReaction>
</comment>
<dbReference type="GO" id="GO:0030488">
    <property type="term" value="P:tRNA methylation"/>
    <property type="evidence" value="ECO:0007669"/>
    <property type="project" value="UniProtKB-ARBA"/>
</dbReference>
<sequence length="293" mass="33852">MTEQFQEYQHSLRKLSEEERTRLQDDAVPVSEFKKNKLEKDAQRNWDLFYKRNSTNFFKDRHWTSREFQELCSDEVLVGKTLLEVGCGVGNTIFPLLEEIPSIFIHACDFSKRAVAFVEENGVYDPKRMNAFQCDITHDRLTTHVSEESVDIITVIFVMSSISPEKMLPALENIAAVLKPGGIVLFRDYGMYDHAMLRFSKGHKISENFYVRQDGTRAYYFTTEYLTKLFSDASYDVINCQYVQRRTINKKEGIDVPRMFVQGKFMKRTSITEQLSDTGKPPAKVLLAASTSP</sequence>
<accession>A0A6S7JCH4</accession>
<evidence type="ECO:0000256" key="7">
    <source>
        <dbReference type="ARBA" id="ARBA00022694"/>
    </source>
</evidence>
<comment type="similarity">
    <text evidence="3 12">Belongs to the methyltransferase superfamily. METL family.</text>
</comment>
<protein>
    <recommendedName>
        <fullName evidence="12">tRNA N(3)-methylcytidine methyltransferase</fullName>
        <ecNumber evidence="12">2.1.1.-</ecNumber>
    </recommendedName>
</protein>
<keyword evidence="15" id="KW-1185">Reference proteome</keyword>
<gene>
    <name evidence="14" type="ORF">PACLA_8A038336</name>
</gene>
<dbReference type="OrthoDB" id="417697at2759"/>
<comment type="function">
    <text evidence="10">S-adenosyl-L-methionine-dependent methyltransferase that mediates N(3)-methylcytidine modification of residue 32 of the tRNA anticodon loop of tRNA(Ser), including tRNA(Ser)(UGA) and tRNA(Ser)(GCU). Interaction with SARS1/SerRS is required for N(3)-methylcytidine methylation.</text>
</comment>
<evidence type="ECO:0000256" key="11">
    <source>
        <dbReference type="ARBA" id="ARBA00065134"/>
    </source>
</evidence>
<dbReference type="CDD" id="cd02440">
    <property type="entry name" value="AdoMet_MTases"/>
    <property type="match status" value="1"/>
</dbReference>
<organism evidence="14 15">
    <name type="scientific">Paramuricea clavata</name>
    <name type="common">Red gorgonian</name>
    <name type="synonym">Violescent sea-whip</name>
    <dbReference type="NCBI Taxonomy" id="317549"/>
    <lineage>
        <taxon>Eukaryota</taxon>
        <taxon>Metazoa</taxon>
        <taxon>Cnidaria</taxon>
        <taxon>Anthozoa</taxon>
        <taxon>Octocorallia</taxon>
        <taxon>Malacalcyonacea</taxon>
        <taxon>Plexauridae</taxon>
        <taxon>Paramuricea</taxon>
    </lineage>
</organism>
<evidence type="ECO:0000256" key="10">
    <source>
        <dbReference type="ARBA" id="ARBA00058280"/>
    </source>
</evidence>
<feature type="domain" description="Methyltransferase type 12" evidence="13">
    <location>
        <begin position="83"/>
        <end position="184"/>
    </location>
</feature>
<dbReference type="FunFam" id="3.40.50.150:FF:000279">
    <property type="entry name" value="Methyltransferase-like protein"/>
    <property type="match status" value="1"/>
</dbReference>
<dbReference type="PANTHER" id="PTHR22809">
    <property type="entry name" value="METHYLTRANSFERASE-RELATED"/>
    <property type="match status" value="1"/>
</dbReference>
<dbReference type="GO" id="GO:0005634">
    <property type="term" value="C:nucleus"/>
    <property type="evidence" value="ECO:0007669"/>
    <property type="project" value="UniProtKB-SubCell"/>
</dbReference>
<comment type="subcellular location">
    <subcellularLocation>
        <location evidence="2">Cytoplasm</location>
    </subcellularLocation>
    <subcellularLocation>
        <location evidence="1">Nucleus</location>
    </subcellularLocation>
</comment>
<keyword evidence="4" id="KW-0963">Cytoplasm</keyword>
<keyword evidence="7" id="KW-0819">tRNA processing</keyword>
<proteinExistence type="inferred from homology"/>
<dbReference type="PIRSF" id="PIRSF037755">
    <property type="entry name" value="Mettl2_prd"/>
    <property type="match status" value="1"/>
</dbReference>
<comment type="subunit">
    <text evidence="11">Monomer. Interacts with SARS1/SerRS; interaction is mediated via tRNA(Ser) and is required for N(3)-methylcytidine methylation.</text>
</comment>
<evidence type="ECO:0000259" key="13">
    <source>
        <dbReference type="Pfam" id="PF08242"/>
    </source>
</evidence>
<keyword evidence="6 12" id="KW-0808">Transferase</keyword>
<evidence type="ECO:0000313" key="15">
    <source>
        <dbReference type="Proteomes" id="UP001152795"/>
    </source>
</evidence>
<evidence type="ECO:0000313" key="14">
    <source>
        <dbReference type="EMBL" id="CAB4009878.1"/>
    </source>
</evidence>
<reference evidence="14" key="1">
    <citation type="submission" date="2020-04" db="EMBL/GenBank/DDBJ databases">
        <authorList>
            <person name="Alioto T."/>
            <person name="Alioto T."/>
            <person name="Gomez Garrido J."/>
        </authorList>
    </citation>
    <scope>NUCLEOTIDE SEQUENCE</scope>
    <source>
        <strain evidence="14">A484AB</strain>
    </source>
</reference>
<dbReference type="GO" id="GO:0052735">
    <property type="term" value="F:tRNA (cytidine-3-)-methyltransferase activity"/>
    <property type="evidence" value="ECO:0007669"/>
    <property type="project" value="UniProtKB-ARBA"/>
</dbReference>
<evidence type="ECO:0000256" key="1">
    <source>
        <dbReference type="ARBA" id="ARBA00004123"/>
    </source>
</evidence>
<dbReference type="PANTHER" id="PTHR22809:SF5">
    <property type="entry name" value="TRNA N(3)-METHYLCYTIDINE METHYLTRANSFERASE METTL6"/>
    <property type="match status" value="1"/>
</dbReference>
<evidence type="ECO:0000256" key="12">
    <source>
        <dbReference type="PIRNR" id="PIRNR037755"/>
    </source>
</evidence>
<dbReference type="Pfam" id="PF08242">
    <property type="entry name" value="Methyltransf_12"/>
    <property type="match status" value="1"/>
</dbReference>
<evidence type="ECO:0000256" key="4">
    <source>
        <dbReference type="ARBA" id="ARBA00022490"/>
    </source>
</evidence>
<evidence type="ECO:0000256" key="6">
    <source>
        <dbReference type="ARBA" id="ARBA00022679"/>
    </source>
</evidence>
<dbReference type="Gene3D" id="3.40.50.150">
    <property type="entry name" value="Vaccinia Virus protein VP39"/>
    <property type="match status" value="1"/>
</dbReference>
<keyword evidence="8" id="KW-0539">Nucleus</keyword>
<dbReference type="InterPro" id="IPR026113">
    <property type="entry name" value="METTL2/6/8-like"/>
</dbReference>
<dbReference type="Proteomes" id="UP001152795">
    <property type="component" value="Unassembled WGS sequence"/>
</dbReference>